<gene>
    <name evidence="7" type="ORF">CPATCC_003395</name>
</gene>
<comment type="function">
    <text evidence="6">Subunit of the oligosaccharyl transferase (OST) complex that catalyzes the initial transfer of a defined glycan (Glc(3)Man(9)GlcNAc(2) in eukaryotes) from the lipid carrier dolichol-pyrophosphate to an asparagine residue within an Asn-X-Ser/Thr consensus motif in nascent polypeptide chains, the first step in protein N-glycosylation. N-glycosylation occurs cotranslationally and the complex associates with the Sec61 complex at the channel-forming translocon complex that mediates protein translocation across the endoplasmic reticulum (ER). All subunits are required for a maximal enzyme activity.</text>
</comment>
<comment type="similarity">
    <text evidence="2 6">Belongs to the OST5 family.</text>
</comment>
<keyword evidence="3 6" id="KW-0812">Transmembrane</keyword>
<accession>A0A7S7LF60</accession>
<evidence type="ECO:0000313" key="8">
    <source>
        <dbReference type="Proteomes" id="UP000593906"/>
    </source>
</evidence>
<evidence type="ECO:0000256" key="2">
    <source>
        <dbReference type="ARBA" id="ARBA00009825"/>
    </source>
</evidence>
<name>A0A7S7LF60_CRYPV</name>
<dbReference type="EMBL" id="CP044416">
    <property type="protein sequence ID" value="QOY40533.1"/>
    <property type="molecule type" value="Genomic_DNA"/>
</dbReference>
<evidence type="ECO:0000313" key="7">
    <source>
        <dbReference type="EMBL" id="QOY40533.1"/>
    </source>
</evidence>
<reference evidence="7 8" key="1">
    <citation type="submission" date="2019-09" db="EMBL/GenBank/DDBJ databases">
        <title>Consistent, comparative and evidence-based genome assembly and annotation for Cryptosporidium parvum, C. hominis and C. tyzzeri.</title>
        <authorList>
            <person name="Baptista R.P."/>
            <person name="Li Y."/>
            <person name="Sateriale A."/>
            <person name="Ansell B."/>
            <person name="Jex A."/>
            <person name="Sanders M."/>
            <person name="Brooks K."/>
            <person name="Tracey A."/>
            <person name="Berriman M."/>
            <person name="Striepen B."/>
            <person name="Cotton J.A."/>
            <person name="Kissinger J.C."/>
        </authorList>
    </citation>
    <scope>NUCLEOTIDE SEQUENCE [LARGE SCALE GENOMIC DNA]</scope>
    <source>
        <strain evidence="7 8">IOWA-ATCC</strain>
    </source>
</reference>
<evidence type="ECO:0000256" key="4">
    <source>
        <dbReference type="ARBA" id="ARBA00022989"/>
    </source>
</evidence>
<dbReference type="GO" id="GO:0006487">
    <property type="term" value="P:protein N-linked glycosylation"/>
    <property type="evidence" value="ECO:0007669"/>
    <property type="project" value="UniProtKB-UniRule"/>
</dbReference>
<dbReference type="GO" id="GO:0008250">
    <property type="term" value="C:oligosaccharyltransferase complex"/>
    <property type="evidence" value="ECO:0007669"/>
    <property type="project" value="UniProtKB-UniRule"/>
</dbReference>
<keyword evidence="4 6" id="KW-1133">Transmembrane helix</keyword>
<feature type="transmembrane region" description="Helical" evidence="6">
    <location>
        <begin position="55"/>
        <end position="79"/>
    </location>
</feature>
<sequence>MHSNFKAEPFPLFVSTQSFLPISMILSLISLVFISFFIVYEFRFPRLKRSLKDELIVSFAGSLTLGLGLTFALLSFGLYF</sequence>
<dbReference type="VEuPathDB" id="CryptoDB:CPATCC_0007950"/>
<evidence type="ECO:0000256" key="1">
    <source>
        <dbReference type="ARBA" id="ARBA00004141"/>
    </source>
</evidence>
<keyword evidence="5 6" id="KW-0472">Membrane</keyword>
<evidence type="ECO:0000256" key="6">
    <source>
        <dbReference type="RuleBase" id="RU367008"/>
    </source>
</evidence>
<organism evidence="7 8">
    <name type="scientific">Cryptosporidium parvum</name>
    <dbReference type="NCBI Taxonomy" id="5807"/>
    <lineage>
        <taxon>Eukaryota</taxon>
        <taxon>Sar</taxon>
        <taxon>Alveolata</taxon>
        <taxon>Apicomplexa</taxon>
        <taxon>Conoidasida</taxon>
        <taxon>Coccidia</taxon>
        <taxon>Eucoccidiorida</taxon>
        <taxon>Eimeriorina</taxon>
        <taxon>Cryptosporidiidae</taxon>
        <taxon>Cryptosporidium</taxon>
    </lineage>
</organism>
<feature type="transmembrane region" description="Helical" evidence="6">
    <location>
        <begin position="20"/>
        <end position="43"/>
    </location>
</feature>
<proteinExistence type="inferred from homology"/>
<dbReference type="InterPro" id="IPR007915">
    <property type="entry name" value="TMEM258/Ost5"/>
</dbReference>
<comment type="subcellular location">
    <subcellularLocation>
        <location evidence="1 6">Membrane</location>
        <topology evidence="1 6">Multi-pass membrane protein</topology>
    </subcellularLocation>
</comment>
<protein>
    <recommendedName>
        <fullName evidence="6">Dolichyl-diphosphooligosaccharide-protein glycosyltransferase subunit OST5</fullName>
    </recommendedName>
</protein>
<comment type="subunit">
    <text evidence="6">Component of the oligosaccharyltransferase (OST) complex.</text>
</comment>
<dbReference type="Pfam" id="PF05251">
    <property type="entry name" value="Ost5"/>
    <property type="match status" value="1"/>
</dbReference>
<evidence type="ECO:0000256" key="3">
    <source>
        <dbReference type="ARBA" id="ARBA00022692"/>
    </source>
</evidence>
<dbReference type="AlphaFoldDB" id="A0A7S7LF60"/>
<dbReference type="Proteomes" id="UP000593906">
    <property type="component" value="Chromosome 7"/>
</dbReference>
<evidence type="ECO:0000256" key="5">
    <source>
        <dbReference type="ARBA" id="ARBA00023136"/>
    </source>
</evidence>